<sequence>MKVLAVAALVACAAAQHTTPAAAAPSTAVKLTADQQAALASLSSAQEQLNAQNSQMIAQDHASQSAAILSQSHLAMNSDVESSGLESSELEHSGMDSDEDSDSGASALTGAVLALAVAAGAAMF</sequence>
<organism evidence="3 4">
    <name type="scientific">Coemansia javaensis</name>
    <dbReference type="NCBI Taxonomy" id="2761396"/>
    <lineage>
        <taxon>Eukaryota</taxon>
        <taxon>Fungi</taxon>
        <taxon>Fungi incertae sedis</taxon>
        <taxon>Zoopagomycota</taxon>
        <taxon>Kickxellomycotina</taxon>
        <taxon>Kickxellomycetes</taxon>
        <taxon>Kickxellales</taxon>
        <taxon>Kickxellaceae</taxon>
        <taxon>Coemansia</taxon>
    </lineage>
</organism>
<keyword evidence="2" id="KW-0732">Signal</keyword>
<keyword evidence="4" id="KW-1185">Reference proteome</keyword>
<accession>A0A9W8LGN3</accession>
<feature type="region of interest" description="Disordered" evidence="1">
    <location>
        <begin position="77"/>
        <end position="104"/>
    </location>
</feature>
<feature type="signal peptide" evidence="2">
    <location>
        <begin position="1"/>
        <end position="15"/>
    </location>
</feature>
<evidence type="ECO:0000256" key="2">
    <source>
        <dbReference type="SAM" id="SignalP"/>
    </source>
</evidence>
<evidence type="ECO:0000313" key="4">
    <source>
        <dbReference type="Proteomes" id="UP001140217"/>
    </source>
</evidence>
<dbReference type="Proteomes" id="UP001140217">
    <property type="component" value="Unassembled WGS sequence"/>
</dbReference>
<evidence type="ECO:0000313" key="3">
    <source>
        <dbReference type="EMBL" id="KAJ2779710.1"/>
    </source>
</evidence>
<comment type="caution">
    <text evidence="3">The sequence shown here is derived from an EMBL/GenBank/DDBJ whole genome shotgun (WGS) entry which is preliminary data.</text>
</comment>
<name>A0A9W8LGN3_9FUNG</name>
<proteinExistence type="predicted"/>
<feature type="chain" id="PRO_5040795755" evidence="2">
    <location>
        <begin position="16"/>
        <end position="124"/>
    </location>
</feature>
<gene>
    <name evidence="3" type="ORF">H4R18_003850</name>
</gene>
<dbReference type="EMBL" id="JANBUL010000166">
    <property type="protein sequence ID" value="KAJ2779710.1"/>
    <property type="molecule type" value="Genomic_DNA"/>
</dbReference>
<evidence type="ECO:0000256" key="1">
    <source>
        <dbReference type="SAM" id="MobiDB-lite"/>
    </source>
</evidence>
<protein>
    <submittedName>
        <fullName evidence="3">Uncharacterized protein</fullName>
    </submittedName>
</protein>
<dbReference type="AlphaFoldDB" id="A0A9W8LGN3"/>
<reference evidence="3" key="1">
    <citation type="submission" date="2022-07" db="EMBL/GenBank/DDBJ databases">
        <title>Phylogenomic reconstructions and comparative analyses of Kickxellomycotina fungi.</title>
        <authorList>
            <person name="Reynolds N.K."/>
            <person name="Stajich J.E."/>
            <person name="Barry K."/>
            <person name="Grigoriev I.V."/>
            <person name="Crous P."/>
            <person name="Smith M.E."/>
        </authorList>
    </citation>
    <scope>NUCLEOTIDE SEQUENCE</scope>
    <source>
        <strain evidence="3">NBRC 105414</strain>
    </source>
</reference>